<sequence length="368" mass="41585">MSTACGGPAYTTLLTLQGTRALGMDVTVLTNQPAPGEETVSDNPSICYLPRPRFHEKRWGYSKAIPLELNSKENEANVYHIQGLWQYAGYATAKFAWYQGFHYMITLHGTLYPQALAHSSLIKKIALNMYQRRQLQQADCIHVTCREEMEHYRALGFTNPVAVVPNPMEISDIENPFEKNKKKRVGYLGRLHPVKGVDRLLKVWKNLHEFGELLIMGDGEPDYVAFLKKEAEHLQLSNISFVGWVSGIEKNRLLASLTCLVVPSDFENFGMIVPEALLQKVPVIASTGSPWDVLKTYRCGWWVSNEVAALGEAVREALSLDEEELQAMGKRGRQLVLDKYSVDVVSRQMEQLYAWVAGQGDKPEFVYD</sequence>
<dbReference type="PANTHER" id="PTHR12526">
    <property type="entry name" value="GLYCOSYLTRANSFERASE"/>
    <property type="match status" value="1"/>
</dbReference>
<dbReference type="Pfam" id="PF00534">
    <property type="entry name" value="Glycos_transf_1"/>
    <property type="match status" value="1"/>
</dbReference>
<dbReference type="InterPro" id="IPR028098">
    <property type="entry name" value="Glyco_trans_4-like_N"/>
</dbReference>
<reference evidence="5 6" key="1">
    <citation type="submission" date="2013-04" db="EMBL/GenBank/DDBJ databases">
        <title>The Genome Sequence of Parabacteroides gordonii DSM 23371.</title>
        <authorList>
            <consortium name="The Broad Institute Genomics Platform"/>
            <person name="Earl A."/>
            <person name="Ward D."/>
            <person name="Feldgarden M."/>
            <person name="Gevers D."/>
            <person name="Martens E."/>
            <person name="Sakamoto M."/>
            <person name="Benno Y."/>
            <person name="Suzuki N."/>
            <person name="Matsunaga N."/>
            <person name="Koshihara K."/>
            <person name="Seki M."/>
            <person name="Komiya H."/>
            <person name="Walker B."/>
            <person name="Young S."/>
            <person name="Zeng Q."/>
            <person name="Gargeya S."/>
            <person name="Fitzgerald M."/>
            <person name="Haas B."/>
            <person name="Abouelleil A."/>
            <person name="Allen A.W."/>
            <person name="Alvarado L."/>
            <person name="Arachchi H.M."/>
            <person name="Berlin A.M."/>
            <person name="Chapman S.B."/>
            <person name="Gainer-Dewar J."/>
            <person name="Goldberg J."/>
            <person name="Griggs A."/>
            <person name="Gujja S."/>
            <person name="Hansen M."/>
            <person name="Howarth C."/>
            <person name="Imamovic A."/>
            <person name="Ireland A."/>
            <person name="Larimer J."/>
            <person name="McCowan C."/>
            <person name="Murphy C."/>
            <person name="Pearson M."/>
            <person name="Poon T.W."/>
            <person name="Priest M."/>
            <person name="Roberts A."/>
            <person name="Saif S."/>
            <person name="Shea T."/>
            <person name="Sisk P."/>
            <person name="Sykes S."/>
            <person name="Wortman J."/>
            <person name="Nusbaum C."/>
            <person name="Birren B."/>
        </authorList>
    </citation>
    <scope>NUCLEOTIDE SEQUENCE [LARGE SCALE GENOMIC DNA]</scope>
    <source>
        <strain evidence="5 6">MS-1</strain>
    </source>
</reference>
<gene>
    <name evidence="5" type="ORF">HMPREF1536_04292</name>
</gene>
<evidence type="ECO:0000313" key="5">
    <source>
        <dbReference type="EMBL" id="KKB49228.1"/>
    </source>
</evidence>
<evidence type="ECO:0000259" key="4">
    <source>
        <dbReference type="Pfam" id="PF13579"/>
    </source>
</evidence>
<evidence type="ECO:0000256" key="1">
    <source>
        <dbReference type="ARBA" id="ARBA00022676"/>
    </source>
</evidence>
<evidence type="ECO:0000256" key="2">
    <source>
        <dbReference type="ARBA" id="ARBA00022679"/>
    </source>
</evidence>
<dbReference type="GO" id="GO:0016757">
    <property type="term" value="F:glycosyltransferase activity"/>
    <property type="evidence" value="ECO:0007669"/>
    <property type="project" value="UniProtKB-KW"/>
</dbReference>
<dbReference type="Pfam" id="PF13579">
    <property type="entry name" value="Glyco_trans_4_4"/>
    <property type="match status" value="1"/>
</dbReference>
<evidence type="ECO:0000313" key="6">
    <source>
        <dbReference type="Proteomes" id="UP000033035"/>
    </source>
</evidence>
<keyword evidence="6" id="KW-1185">Reference proteome</keyword>
<accession>A0A0F5IUP7</accession>
<dbReference type="EMBL" id="AQHW01000025">
    <property type="protein sequence ID" value="KKB49228.1"/>
    <property type="molecule type" value="Genomic_DNA"/>
</dbReference>
<proteinExistence type="predicted"/>
<dbReference type="Proteomes" id="UP000033035">
    <property type="component" value="Unassembled WGS sequence"/>
</dbReference>
<keyword evidence="1" id="KW-0328">Glycosyltransferase</keyword>
<feature type="domain" description="Glycosyltransferase subfamily 4-like N-terminal" evidence="4">
    <location>
        <begin position="6"/>
        <end position="166"/>
    </location>
</feature>
<dbReference type="HOGENOM" id="CLU_009583_2_1_10"/>
<dbReference type="PATRIC" id="fig|1203610.3.peg.4370"/>
<name>A0A0F5IUP7_9BACT</name>
<dbReference type="InterPro" id="IPR001296">
    <property type="entry name" value="Glyco_trans_1"/>
</dbReference>
<feature type="domain" description="Glycosyl transferase family 1" evidence="3">
    <location>
        <begin position="176"/>
        <end position="334"/>
    </location>
</feature>
<dbReference type="STRING" id="1203610.HMPREF1536_04292"/>
<keyword evidence="2" id="KW-0808">Transferase</keyword>
<dbReference type="AlphaFoldDB" id="A0A0F5IUP7"/>
<dbReference type="PANTHER" id="PTHR12526:SF510">
    <property type="entry name" value="D-INOSITOL 3-PHOSPHATE GLYCOSYLTRANSFERASE"/>
    <property type="match status" value="1"/>
</dbReference>
<dbReference type="SUPFAM" id="SSF53756">
    <property type="entry name" value="UDP-Glycosyltransferase/glycogen phosphorylase"/>
    <property type="match status" value="1"/>
</dbReference>
<evidence type="ECO:0008006" key="7">
    <source>
        <dbReference type="Google" id="ProtNLM"/>
    </source>
</evidence>
<dbReference type="Gene3D" id="3.40.50.2000">
    <property type="entry name" value="Glycogen Phosphorylase B"/>
    <property type="match status" value="2"/>
</dbReference>
<evidence type="ECO:0000259" key="3">
    <source>
        <dbReference type="Pfam" id="PF00534"/>
    </source>
</evidence>
<organism evidence="5 6">
    <name type="scientific">Parabacteroides gordonii MS-1 = DSM 23371</name>
    <dbReference type="NCBI Taxonomy" id="1203610"/>
    <lineage>
        <taxon>Bacteria</taxon>
        <taxon>Pseudomonadati</taxon>
        <taxon>Bacteroidota</taxon>
        <taxon>Bacteroidia</taxon>
        <taxon>Bacteroidales</taxon>
        <taxon>Tannerellaceae</taxon>
        <taxon>Parabacteroides</taxon>
    </lineage>
</organism>
<comment type="caution">
    <text evidence="5">The sequence shown here is derived from an EMBL/GenBank/DDBJ whole genome shotgun (WGS) entry which is preliminary data.</text>
</comment>
<protein>
    <recommendedName>
        <fullName evidence="7">Glycosyltransferase subfamily 4-like N-terminal domain-containing protein</fullName>
    </recommendedName>
</protein>